<dbReference type="SMART" id="SM00342">
    <property type="entry name" value="HTH_ARAC"/>
    <property type="match status" value="1"/>
</dbReference>
<keyword evidence="7" id="KW-1185">Reference proteome</keyword>
<feature type="domain" description="HTH araC/xylS-type" evidence="4">
    <location>
        <begin position="231"/>
        <end position="329"/>
    </location>
</feature>
<gene>
    <name evidence="5" type="primary">virS_1</name>
    <name evidence="6" type="synonym">virS_3</name>
    <name evidence="6" type="ORF">IHBHHGIJ_01038</name>
    <name evidence="5" type="ORF">KFEGEMFD_00113</name>
</gene>
<dbReference type="AlphaFoldDB" id="A0A5S9MQ28"/>
<dbReference type="SUPFAM" id="SSF46689">
    <property type="entry name" value="Homeodomain-like"/>
    <property type="match status" value="1"/>
</dbReference>
<dbReference type="GO" id="GO:0003700">
    <property type="term" value="F:DNA-binding transcription factor activity"/>
    <property type="evidence" value="ECO:0007669"/>
    <property type="project" value="InterPro"/>
</dbReference>
<evidence type="ECO:0000256" key="3">
    <source>
        <dbReference type="ARBA" id="ARBA00023163"/>
    </source>
</evidence>
<dbReference type="PANTHER" id="PTHR47894">
    <property type="entry name" value="HTH-TYPE TRANSCRIPTIONAL REGULATOR GADX"/>
    <property type="match status" value="1"/>
</dbReference>
<organism evidence="5 8">
    <name type="scientific">Zhongshania aliphaticivorans</name>
    <dbReference type="NCBI Taxonomy" id="1470434"/>
    <lineage>
        <taxon>Bacteria</taxon>
        <taxon>Pseudomonadati</taxon>
        <taxon>Pseudomonadota</taxon>
        <taxon>Gammaproteobacteria</taxon>
        <taxon>Cellvibrionales</taxon>
        <taxon>Spongiibacteraceae</taxon>
        <taxon>Zhongshania</taxon>
    </lineage>
</organism>
<dbReference type="PANTHER" id="PTHR47894:SF1">
    <property type="entry name" value="HTH-TYPE TRANSCRIPTIONAL REGULATOR VQSM"/>
    <property type="match status" value="1"/>
</dbReference>
<evidence type="ECO:0000256" key="1">
    <source>
        <dbReference type="ARBA" id="ARBA00023015"/>
    </source>
</evidence>
<proteinExistence type="predicted"/>
<protein>
    <submittedName>
        <fullName evidence="5">HTH-type transcriptional regulator VirS</fullName>
    </submittedName>
</protein>
<reference evidence="7 8" key="1">
    <citation type="submission" date="2019-11" db="EMBL/GenBank/DDBJ databases">
        <authorList>
            <person name="Holert J."/>
        </authorList>
    </citation>
    <scope>NUCLEOTIDE SEQUENCE [LARGE SCALE GENOMIC DNA]</scope>
    <source>
        <strain evidence="5">BC3_2A</strain>
        <strain evidence="6">SB11_1A</strain>
    </source>
</reference>
<evidence type="ECO:0000259" key="4">
    <source>
        <dbReference type="PROSITE" id="PS01124"/>
    </source>
</evidence>
<dbReference type="GO" id="GO:0005829">
    <property type="term" value="C:cytosol"/>
    <property type="evidence" value="ECO:0007669"/>
    <property type="project" value="TreeGrafter"/>
</dbReference>
<dbReference type="Proteomes" id="UP000439591">
    <property type="component" value="Unassembled WGS sequence"/>
</dbReference>
<dbReference type="PRINTS" id="PR00032">
    <property type="entry name" value="HTHARAC"/>
</dbReference>
<dbReference type="EMBL" id="CACSIM010000001">
    <property type="protein sequence ID" value="CAA0078791.1"/>
    <property type="molecule type" value="Genomic_DNA"/>
</dbReference>
<dbReference type="Proteomes" id="UP000435877">
    <property type="component" value="Unassembled WGS sequence"/>
</dbReference>
<accession>A0A5S9MQ28</accession>
<evidence type="ECO:0000313" key="8">
    <source>
        <dbReference type="Proteomes" id="UP000439591"/>
    </source>
</evidence>
<sequence length="330" mass="36711">MMLDQLQVNGDLAGLLRDFLSDQGDTHCELYTNLQSFSASNRMSFGQWWDLLEKVQQRFPGREVGLELGQRVRSAHLGVIGYLTLASDTVADALAAFQRYQRLLHDGDKASIALNGSTMTLFWSSDYGPSTKLSDEVLLMGLLSFIRVMTGEPSLIPIHVDFTFAEPPNVAAYELAFGAPVFFSRAHTALHFPAEYLSLPISNSDPGLRDLLERQAQASLAILPQNEDFTQALRGALLRGLQSGRAGSAAVAAMLNMSERTLFRRLNEQGLVFKQVLSQIRVQLAREYLADKRLTQSEIALLLGYSEQSAFSRAFKRETGVTPRQFQMQN</sequence>
<keyword evidence="3" id="KW-0804">Transcription</keyword>
<dbReference type="Pfam" id="PF12833">
    <property type="entry name" value="HTH_18"/>
    <property type="match status" value="1"/>
</dbReference>
<keyword evidence="1" id="KW-0805">Transcription regulation</keyword>
<dbReference type="InterPro" id="IPR018060">
    <property type="entry name" value="HTH_AraC"/>
</dbReference>
<dbReference type="InterPro" id="IPR032687">
    <property type="entry name" value="AraC-type_N"/>
</dbReference>
<keyword evidence="2" id="KW-0238">DNA-binding</keyword>
<dbReference type="EMBL" id="CACSIK010000001">
    <property type="protein sequence ID" value="CAA0086426.1"/>
    <property type="molecule type" value="Genomic_DNA"/>
</dbReference>
<dbReference type="InterPro" id="IPR009057">
    <property type="entry name" value="Homeodomain-like_sf"/>
</dbReference>
<dbReference type="PROSITE" id="PS01124">
    <property type="entry name" value="HTH_ARAC_FAMILY_2"/>
    <property type="match status" value="1"/>
</dbReference>
<dbReference type="Gene3D" id="1.10.10.60">
    <property type="entry name" value="Homeodomain-like"/>
    <property type="match status" value="1"/>
</dbReference>
<name>A0A5S9MQ28_9GAMM</name>
<evidence type="ECO:0000313" key="5">
    <source>
        <dbReference type="EMBL" id="CAA0078791.1"/>
    </source>
</evidence>
<dbReference type="InterPro" id="IPR020449">
    <property type="entry name" value="Tscrpt_reg_AraC-type_HTH"/>
</dbReference>
<dbReference type="Pfam" id="PF12625">
    <property type="entry name" value="Arabinose_bd"/>
    <property type="match status" value="1"/>
</dbReference>
<evidence type="ECO:0000256" key="2">
    <source>
        <dbReference type="ARBA" id="ARBA00023125"/>
    </source>
</evidence>
<evidence type="ECO:0000313" key="7">
    <source>
        <dbReference type="Proteomes" id="UP000435877"/>
    </source>
</evidence>
<dbReference type="GO" id="GO:0000976">
    <property type="term" value="F:transcription cis-regulatory region binding"/>
    <property type="evidence" value="ECO:0007669"/>
    <property type="project" value="TreeGrafter"/>
</dbReference>
<evidence type="ECO:0000313" key="6">
    <source>
        <dbReference type="EMBL" id="CAA0086426.1"/>
    </source>
</evidence>